<accession>A0AAF3FLK7</accession>
<name>A0AAF3FLK7_9BILA</name>
<dbReference type="Proteomes" id="UP000887575">
    <property type="component" value="Unassembled WGS sequence"/>
</dbReference>
<organism evidence="2 3">
    <name type="scientific">Mesorhabditis belari</name>
    <dbReference type="NCBI Taxonomy" id="2138241"/>
    <lineage>
        <taxon>Eukaryota</taxon>
        <taxon>Metazoa</taxon>
        <taxon>Ecdysozoa</taxon>
        <taxon>Nematoda</taxon>
        <taxon>Chromadorea</taxon>
        <taxon>Rhabditida</taxon>
        <taxon>Rhabditina</taxon>
        <taxon>Rhabditomorpha</taxon>
        <taxon>Rhabditoidea</taxon>
        <taxon>Rhabditidae</taxon>
        <taxon>Mesorhabditinae</taxon>
        <taxon>Mesorhabditis</taxon>
    </lineage>
</organism>
<evidence type="ECO:0000256" key="1">
    <source>
        <dbReference type="SAM" id="Coils"/>
    </source>
</evidence>
<evidence type="ECO:0000313" key="3">
    <source>
        <dbReference type="WBParaSite" id="MBELARI_LOCUS7534"/>
    </source>
</evidence>
<keyword evidence="2" id="KW-1185">Reference proteome</keyword>
<evidence type="ECO:0000313" key="2">
    <source>
        <dbReference type="Proteomes" id="UP000887575"/>
    </source>
</evidence>
<feature type="coiled-coil region" evidence="1">
    <location>
        <begin position="503"/>
        <end position="530"/>
    </location>
</feature>
<proteinExistence type="predicted"/>
<feature type="coiled-coil region" evidence="1">
    <location>
        <begin position="361"/>
        <end position="418"/>
    </location>
</feature>
<keyword evidence="1" id="KW-0175">Coiled coil</keyword>
<protein>
    <submittedName>
        <fullName evidence="3">Uncharacterized protein</fullName>
    </submittedName>
</protein>
<dbReference type="AlphaFoldDB" id="A0AAF3FLK7"/>
<sequence length="569" mass="65147">MKEIVLEEDEVALSELGFDSFTPTPVVSMINGKVVEKELVLIEMTSKVIQESEDKVRKTSSVKSKSQTLHKGVRDIEIARLSVENEIEKTLPPDPMPTVASPEVKETRTSTVTALKNRFETAPEEALIVNTSVLALATDLEPPGRIIGKIIQEHSRSTSKNRESIGMLLATPAQLQILSTTGDKDIGSLSSINRVFSPIPADPSVIQPIETSRNEYFPVVEILVAPPEPPIDYMNKENAEIENPGNLGKPQEHQLVTNSDFKNNKFSMSKTDSKINPAALYDVGCQAASITLQPSLPELVTTSSVVHDSQISQSNSTRTTIAQSVNTESTLTNTSVGYRSIDPKRLEKMQKADREVQKSFKRSAIRQLNQLEDKYSKEKEAYRINSKKRLKEMEDNKLMEFEDERRKQRKAYKIVQAKLKLKEEREMAEFRSIEAVQLKKIENRVKNLPKSMQKETLNARKSQLKRERREEEQRFIQRLKRKIDLIMRKFDLNVKLFKIKWEMLEAQLDCAQHEEKREFEKKKNQKLDQLYETQKSGDNFSLFDDSDEETIVENDYATLSQRSLNTWRL</sequence>
<dbReference type="WBParaSite" id="MBELARI_LOCUS7534">
    <property type="protein sequence ID" value="MBELARI_LOCUS7534"/>
    <property type="gene ID" value="MBELARI_LOCUS7534"/>
</dbReference>
<reference evidence="3" key="1">
    <citation type="submission" date="2024-02" db="UniProtKB">
        <authorList>
            <consortium name="WormBaseParasite"/>
        </authorList>
    </citation>
    <scope>IDENTIFICATION</scope>
</reference>